<sequence length="156" mass="17028">MSTSMALIAASCQQALFKVNSVLPPPLYAAPRCPPPAPLHLRSLQIHRALEDLQCTSTSASALIRLFETAQGRLQSVIHTSYERARGELAAITGARELEDFTVALQARFTSDYDTAAQRLKGELLERVRLALQCASGCSEERGNFSAEVVELLERA</sequence>
<keyword evidence="1" id="KW-0238">DNA-binding</keyword>
<dbReference type="EMBL" id="KR229940">
    <property type="protein sequence ID" value="ALG04372.1"/>
    <property type="molecule type" value="Genomic_DNA"/>
</dbReference>
<protein>
    <submittedName>
        <fullName evidence="1">Homeodomain transcription factor HD2</fullName>
    </submittedName>
</protein>
<evidence type="ECO:0000313" key="1">
    <source>
        <dbReference type="EMBL" id="ALG04372.1"/>
    </source>
</evidence>
<dbReference type="AlphaFoldDB" id="A0A0N9HEU4"/>
<gene>
    <name evidence="1" type="primary">HD2</name>
</gene>
<accession>A0A0N9HEU4</accession>
<organism evidence="1">
    <name type="scientific">Leucosporidium creatinivorum</name>
    <dbReference type="NCBI Taxonomy" id="106004"/>
    <lineage>
        <taxon>Eukaryota</taxon>
        <taxon>Fungi</taxon>
        <taxon>Dikarya</taxon>
        <taxon>Basidiomycota</taxon>
        <taxon>Pucciniomycotina</taxon>
        <taxon>Microbotryomycetes</taxon>
        <taxon>Leucosporidiales</taxon>
        <taxon>Leucosporidium</taxon>
    </lineage>
</organism>
<name>A0A0N9HEU4_9BASI</name>
<keyword evidence="1" id="KW-0371">Homeobox</keyword>
<feature type="non-terminal residue" evidence="1">
    <location>
        <position position="156"/>
    </location>
</feature>
<dbReference type="GO" id="GO:0003677">
    <property type="term" value="F:DNA binding"/>
    <property type="evidence" value="ECO:0007669"/>
    <property type="project" value="UniProtKB-KW"/>
</dbReference>
<proteinExistence type="predicted"/>
<reference evidence="1" key="1">
    <citation type="submission" date="2015-04" db="EMBL/GenBank/DDBJ databases">
        <title>Genomic Architecture Underlying Sex-Determination in the yeast Leucosporidium scottii: New Insights into the Evolution of Mating Systems in basidiomycetes.</title>
        <authorList>
            <person name="Maia T.M."/>
            <person name="Lopes S."/>
            <person name="Almeida J.M.G.C.F."/>
            <person name="Rosa L.H."/>
            <person name="Sampaio J.P."/>
            <person name="Goncalves P."/>
            <person name="Coelho M.A."/>
        </authorList>
    </citation>
    <scope>NUCLEOTIDE SEQUENCE</scope>
    <source>
        <strain evidence="1">CRUB 1166</strain>
    </source>
</reference>